<evidence type="ECO:0000313" key="2">
    <source>
        <dbReference type="EMBL" id="MDQ9293788.1"/>
    </source>
</evidence>
<dbReference type="EMBL" id="JAHCRT010000005">
    <property type="protein sequence ID" value="MDQ9293788.1"/>
    <property type="molecule type" value="Genomic_DNA"/>
</dbReference>
<proteinExistence type="predicted"/>
<organism evidence="1 3">
    <name type="scientific">Escherichia marmotae</name>
    <dbReference type="NCBI Taxonomy" id="1499973"/>
    <lineage>
        <taxon>Bacteria</taxon>
        <taxon>Pseudomonadati</taxon>
        <taxon>Pseudomonadota</taxon>
        <taxon>Gammaproteobacteria</taxon>
        <taxon>Enterobacterales</taxon>
        <taxon>Enterobacteriaceae</taxon>
        <taxon>Escherichia</taxon>
    </lineage>
</organism>
<reference evidence="1" key="2">
    <citation type="submission" date="2022-07" db="EMBL/GenBank/DDBJ databases">
        <title>Diversity of ethanolamine utilization by human commensal Escherichia coli.</title>
        <authorList>
            <person name="Jubelin G."/>
        </authorList>
    </citation>
    <scope>NUCLEOTIDE SEQUENCE</scope>
    <source>
        <strain evidence="1">S1</strain>
    </source>
</reference>
<keyword evidence="4" id="KW-1185">Reference proteome</keyword>
<comment type="caution">
    <text evidence="1">The sequence shown here is derived from an EMBL/GenBank/DDBJ whole genome shotgun (WGS) entry which is preliminary data.</text>
</comment>
<dbReference type="Proteomes" id="UP001206878">
    <property type="component" value="Unassembled WGS sequence"/>
</dbReference>
<evidence type="ECO:0000313" key="4">
    <source>
        <dbReference type="Proteomes" id="UP001235723"/>
    </source>
</evidence>
<protein>
    <submittedName>
        <fullName evidence="1">Uncharacterized protein</fullName>
    </submittedName>
</protein>
<evidence type="ECO:0000313" key="1">
    <source>
        <dbReference type="EMBL" id="MCR6675532.1"/>
    </source>
</evidence>
<evidence type="ECO:0000313" key="3">
    <source>
        <dbReference type="Proteomes" id="UP001206878"/>
    </source>
</evidence>
<accession>A0AAW5MU85</accession>
<sequence>MIYRELDKALAIL</sequence>
<reference evidence="2 4" key="1">
    <citation type="submission" date="2021-05" db="EMBL/GenBank/DDBJ databases">
        <title>Genome sequence of E. marmotae isolates.</title>
        <authorList>
            <person name="Binsker U."/>
            <person name="Hammerl J.A."/>
        </authorList>
    </citation>
    <scope>NUCLEOTIDE SEQUENCE [LARGE SCALE GENOMIC DNA]</scope>
    <source>
        <strain evidence="2 4">21-MO00586</strain>
    </source>
</reference>
<dbReference type="EMBL" id="JANPXH010000005">
    <property type="protein sequence ID" value="MCR6675532.1"/>
    <property type="molecule type" value="Genomic_DNA"/>
</dbReference>
<gene>
    <name evidence="2" type="ORF">KJE03_09880</name>
    <name evidence="1" type="ORF">NVV43_07910</name>
</gene>
<dbReference type="Proteomes" id="UP001235723">
    <property type="component" value="Unassembled WGS sequence"/>
</dbReference>
<name>A0AAW5MU85_9ESCH</name>